<evidence type="ECO:0000313" key="1">
    <source>
        <dbReference type="EMBL" id="KAH7938288.1"/>
    </source>
</evidence>
<keyword evidence="2" id="KW-1185">Reference proteome</keyword>
<protein>
    <submittedName>
        <fullName evidence="1">Uncharacterized protein</fullName>
    </submittedName>
</protein>
<dbReference type="EMBL" id="CM023477">
    <property type="protein sequence ID" value="KAH7938288.1"/>
    <property type="molecule type" value="Genomic_DNA"/>
</dbReference>
<dbReference type="Proteomes" id="UP000821865">
    <property type="component" value="Chromosome 8"/>
</dbReference>
<reference evidence="1" key="1">
    <citation type="submission" date="2020-05" db="EMBL/GenBank/DDBJ databases">
        <title>Large-scale comparative analyses of tick genomes elucidate their genetic diversity and vector capacities.</title>
        <authorList>
            <person name="Jia N."/>
            <person name="Wang J."/>
            <person name="Shi W."/>
            <person name="Du L."/>
            <person name="Sun Y."/>
            <person name="Zhan W."/>
            <person name="Jiang J."/>
            <person name="Wang Q."/>
            <person name="Zhang B."/>
            <person name="Ji P."/>
            <person name="Sakyi L.B."/>
            <person name="Cui X."/>
            <person name="Yuan T."/>
            <person name="Jiang B."/>
            <person name="Yang W."/>
            <person name="Lam T.T.-Y."/>
            <person name="Chang Q."/>
            <person name="Ding S."/>
            <person name="Wang X."/>
            <person name="Zhu J."/>
            <person name="Ruan X."/>
            <person name="Zhao L."/>
            <person name="Wei J."/>
            <person name="Que T."/>
            <person name="Du C."/>
            <person name="Cheng J."/>
            <person name="Dai P."/>
            <person name="Han X."/>
            <person name="Huang E."/>
            <person name="Gao Y."/>
            <person name="Liu J."/>
            <person name="Shao H."/>
            <person name="Ye R."/>
            <person name="Li L."/>
            <person name="Wei W."/>
            <person name="Wang X."/>
            <person name="Wang C."/>
            <person name="Yang T."/>
            <person name="Huo Q."/>
            <person name="Li W."/>
            <person name="Guo W."/>
            <person name="Chen H."/>
            <person name="Zhou L."/>
            <person name="Ni X."/>
            <person name="Tian J."/>
            <person name="Zhou Y."/>
            <person name="Sheng Y."/>
            <person name="Liu T."/>
            <person name="Pan Y."/>
            <person name="Xia L."/>
            <person name="Li J."/>
            <person name="Zhao F."/>
            <person name="Cao W."/>
        </authorList>
    </citation>
    <scope>NUCLEOTIDE SEQUENCE</scope>
    <source>
        <strain evidence="1">Dsil-2018</strain>
    </source>
</reference>
<gene>
    <name evidence="1" type="ORF">HPB49_022199</name>
</gene>
<evidence type="ECO:0000313" key="2">
    <source>
        <dbReference type="Proteomes" id="UP000821865"/>
    </source>
</evidence>
<comment type="caution">
    <text evidence="1">The sequence shown here is derived from an EMBL/GenBank/DDBJ whole genome shotgun (WGS) entry which is preliminary data.</text>
</comment>
<sequence length="607" mass="67132">MVRLGRVDMSYLARGLITTLYHDVVGDTEGVSVGGGGRPFGAAGAVFPSPGRLLGSVILLAEVCAVTAGLLCSVLVVSILRLLSSHFALVPKMETLLARMAVASVTFRTFDTADDSFDALCRGGECRLGTRTRKAALELGLDVSAVACYVSRLYSLPPVDDDVAVEAIFGKGDSGDTSRRPPVFARGGAGRHAPENTLAAIQVAAERIAEGIVVDLSFTRDDAGVLFHGEILERTTNGEGLLADTSFEDLRRLDAGSKHPLSKNCLCVRVPTLEEGVNQCLRLGLRFIVRVKRYDYRAVALLDALFRQRPKLYRRGLVSSSDPWFIYALRYRNPDIVTALIWRPRLLAYEDAEERRPRFDTRKEHLIAKVGDWFLEQALNTGLLHYVTGASALLADPNTLNAESVRTWRDRGVHVIAWTPNDRVEKKYFLQVTMRSRWRRKGLAASLLTTLVLFSQEMQTARVLNRFVRHYEPLSYEPVGVRGLGRWKRSAAAHRHDSSRPRTVQVAFKAHGREFRLQLTQDRSVFSEDFSLVTSRGHVQANLDHIYSGHVAGAPSSRVVGSLVDGVFSGRISLAPGDDDGDFLRRARQPLPVLDLVLALSLAHLRR</sequence>
<organism evidence="1 2">
    <name type="scientific">Dermacentor silvarum</name>
    <name type="common">Tick</name>
    <dbReference type="NCBI Taxonomy" id="543639"/>
    <lineage>
        <taxon>Eukaryota</taxon>
        <taxon>Metazoa</taxon>
        <taxon>Ecdysozoa</taxon>
        <taxon>Arthropoda</taxon>
        <taxon>Chelicerata</taxon>
        <taxon>Arachnida</taxon>
        <taxon>Acari</taxon>
        <taxon>Parasitiformes</taxon>
        <taxon>Ixodida</taxon>
        <taxon>Ixodoidea</taxon>
        <taxon>Ixodidae</taxon>
        <taxon>Rhipicephalinae</taxon>
        <taxon>Dermacentor</taxon>
    </lineage>
</organism>
<proteinExistence type="predicted"/>
<accession>A0ACB8CBK7</accession>
<name>A0ACB8CBK7_DERSI</name>